<dbReference type="SUPFAM" id="SSF52096">
    <property type="entry name" value="ClpP/crotonase"/>
    <property type="match status" value="1"/>
</dbReference>
<reference evidence="3 4" key="1">
    <citation type="submission" date="2015-12" db="EMBL/GenBank/DDBJ databases">
        <title>Genome sequence of the marine Rhodobacteraceae strain O3.65, Candidatus Tritonibacter horizontis.</title>
        <authorList>
            <person name="Poehlein A."/>
            <person name="Giebel H.A."/>
            <person name="Voget S."/>
            <person name="Brinkhoff T."/>
        </authorList>
    </citation>
    <scope>NUCLEOTIDE SEQUENCE [LARGE SCALE GENOMIC DNA]</scope>
    <source>
        <strain evidence="3 4">O3.65</strain>
    </source>
</reference>
<evidence type="ECO:0000313" key="4">
    <source>
        <dbReference type="Proteomes" id="UP000068382"/>
    </source>
</evidence>
<dbReference type="Gene3D" id="3.90.226.10">
    <property type="entry name" value="2-enoyl-CoA Hydratase, Chain A, domain 1"/>
    <property type="match status" value="1"/>
</dbReference>
<dbReference type="InterPro" id="IPR029045">
    <property type="entry name" value="ClpP/crotonase-like_dom_sf"/>
</dbReference>
<organism evidence="3 4">
    <name type="scientific">Tritonibacter horizontis</name>
    <dbReference type="NCBI Taxonomy" id="1768241"/>
    <lineage>
        <taxon>Bacteria</taxon>
        <taxon>Pseudomonadati</taxon>
        <taxon>Pseudomonadota</taxon>
        <taxon>Alphaproteobacteria</taxon>
        <taxon>Rhodobacterales</taxon>
        <taxon>Paracoccaceae</taxon>
        <taxon>Tritonibacter</taxon>
    </lineage>
</organism>
<protein>
    <submittedName>
        <fullName evidence="3">Putative enoyl-CoA hydratase echA17</fullName>
        <ecNumber evidence="3">4.2.1.17</ecNumber>
    </submittedName>
</protein>
<dbReference type="CDD" id="cd06558">
    <property type="entry name" value="crotonase-like"/>
    <property type="match status" value="1"/>
</dbReference>
<dbReference type="EMBL" id="LPUY01000074">
    <property type="protein sequence ID" value="KUP92645.1"/>
    <property type="molecule type" value="Genomic_DNA"/>
</dbReference>
<comment type="caution">
    <text evidence="3">The sequence shown here is derived from an EMBL/GenBank/DDBJ whole genome shotgun (WGS) entry which is preliminary data.</text>
</comment>
<dbReference type="EC" id="4.2.1.17" evidence="3"/>
<dbReference type="InterPro" id="IPR001753">
    <property type="entry name" value="Enoyl-CoA_hydra/iso"/>
</dbReference>
<dbReference type="PATRIC" id="fig|1768241.3.peg.2740"/>
<keyword evidence="4" id="KW-1185">Reference proteome</keyword>
<evidence type="ECO:0000256" key="1">
    <source>
        <dbReference type="ARBA" id="ARBA00023098"/>
    </source>
</evidence>
<dbReference type="PANTHER" id="PTHR11941:SF169">
    <property type="entry name" value="(7AS)-7A-METHYL-1,5-DIOXO-2,3,5,6,7,7A-HEXAHYDRO-1H-INDENE-CARBOXYL-COA HYDROLASE"/>
    <property type="match status" value="1"/>
</dbReference>
<dbReference type="PANTHER" id="PTHR11941">
    <property type="entry name" value="ENOYL-COA HYDRATASE-RELATED"/>
    <property type="match status" value="1"/>
</dbReference>
<dbReference type="GO" id="GO:0006635">
    <property type="term" value="P:fatty acid beta-oxidation"/>
    <property type="evidence" value="ECO:0007669"/>
    <property type="project" value="TreeGrafter"/>
</dbReference>
<evidence type="ECO:0000313" key="3">
    <source>
        <dbReference type="EMBL" id="KUP92645.1"/>
    </source>
</evidence>
<accession>A0A132BW79</accession>
<name>A0A132BW79_9RHOB</name>
<sequence>MERDEWLNRRTHGDGVVELQLGRAPDNRLSGDFLRDFEHEIRALSADPEVRSILLTSPFKDFSVGIDPEIEEPDSIAAELNGAFLALYACPKPVVVATLGLSSGAGMFFILASDLRVSHARGAFEMIEVQQGKVFPVALMEIARAVLDTNTQRRLMLTGQRLGPIAARNAQFIEIIADDLQDLHGYALKEARKLAALPQEAYAAIKRDLRADCIARIESLLDGALMPQATGSRLAG</sequence>
<dbReference type="OrthoDB" id="8640486at2"/>
<keyword evidence="2 3" id="KW-0456">Lyase</keyword>
<dbReference type="AlphaFoldDB" id="A0A132BW79"/>
<dbReference type="Pfam" id="PF00378">
    <property type="entry name" value="ECH_1"/>
    <property type="match status" value="1"/>
</dbReference>
<keyword evidence="1" id="KW-0443">Lipid metabolism</keyword>
<proteinExistence type="predicted"/>
<dbReference type="RefSeq" id="WP_068244319.1">
    <property type="nucleotide sequence ID" value="NZ_LPUY01000074.1"/>
</dbReference>
<dbReference type="Proteomes" id="UP000068382">
    <property type="component" value="Unassembled WGS sequence"/>
</dbReference>
<dbReference type="GO" id="GO:0004300">
    <property type="term" value="F:enoyl-CoA hydratase activity"/>
    <property type="evidence" value="ECO:0007669"/>
    <property type="project" value="UniProtKB-EC"/>
</dbReference>
<gene>
    <name evidence="3" type="ORF">TRIHO_26170</name>
</gene>
<evidence type="ECO:0000256" key="2">
    <source>
        <dbReference type="ARBA" id="ARBA00023239"/>
    </source>
</evidence>